<reference evidence="2" key="1">
    <citation type="submission" date="2023-07" db="EMBL/GenBank/DDBJ databases">
        <title>draft genome sequence of fig (Ficus carica).</title>
        <authorList>
            <person name="Takahashi T."/>
            <person name="Nishimura K."/>
        </authorList>
    </citation>
    <scope>NUCLEOTIDE SEQUENCE</scope>
</reference>
<dbReference type="EMBL" id="BTGU01000003">
    <property type="protein sequence ID" value="GMN30804.1"/>
    <property type="molecule type" value="Genomic_DNA"/>
</dbReference>
<evidence type="ECO:0000256" key="1">
    <source>
        <dbReference type="SAM" id="MobiDB-lite"/>
    </source>
</evidence>
<name>A0AA88D9A4_FICCA</name>
<proteinExistence type="predicted"/>
<feature type="region of interest" description="Disordered" evidence="1">
    <location>
        <begin position="1"/>
        <end position="61"/>
    </location>
</feature>
<sequence>MSTAAQVDPHDKMRARDVNRVARGEQAPRPAHEYGTVSPPPPPTSVHPPPKINRNNLPRVS</sequence>
<keyword evidence="3" id="KW-1185">Reference proteome</keyword>
<accession>A0AA88D9A4</accession>
<evidence type="ECO:0000313" key="2">
    <source>
        <dbReference type="EMBL" id="GMN30804.1"/>
    </source>
</evidence>
<dbReference type="AlphaFoldDB" id="A0AA88D9A4"/>
<comment type="caution">
    <text evidence="2">The sequence shown here is derived from an EMBL/GenBank/DDBJ whole genome shotgun (WGS) entry which is preliminary data.</text>
</comment>
<feature type="compositionally biased region" description="Pro residues" evidence="1">
    <location>
        <begin position="38"/>
        <end position="51"/>
    </location>
</feature>
<dbReference type="Proteomes" id="UP001187192">
    <property type="component" value="Unassembled WGS sequence"/>
</dbReference>
<organism evidence="2 3">
    <name type="scientific">Ficus carica</name>
    <name type="common">Common fig</name>
    <dbReference type="NCBI Taxonomy" id="3494"/>
    <lineage>
        <taxon>Eukaryota</taxon>
        <taxon>Viridiplantae</taxon>
        <taxon>Streptophyta</taxon>
        <taxon>Embryophyta</taxon>
        <taxon>Tracheophyta</taxon>
        <taxon>Spermatophyta</taxon>
        <taxon>Magnoliopsida</taxon>
        <taxon>eudicotyledons</taxon>
        <taxon>Gunneridae</taxon>
        <taxon>Pentapetalae</taxon>
        <taxon>rosids</taxon>
        <taxon>fabids</taxon>
        <taxon>Rosales</taxon>
        <taxon>Moraceae</taxon>
        <taxon>Ficeae</taxon>
        <taxon>Ficus</taxon>
    </lineage>
</organism>
<gene>
    <name evidence="2" type="ORF">TIFTF001_002976</name>
</gene>
<feature type="compositionally biased region" description="Basic and acidic residues" evidence="1">
    <location>
        <begin position="8"/>
        <end position="23"/>
    </location>
</feature>
<evidence type="ECO:0000313" key="3">
    <source>
        <dbReference type="Proteomes" id="UP001187192"/>
    </source>
</evidence>
<protein>
    <submittedName>
        <fullName evidence="2">Uncharacterized protein</fullName>
    </submittedName>
</protein>